<gene>
    <name evidence="2" type="ORF">GGX14DRAFT_388752</name>
</gene>
<dbReference type="EMBL" id="JARJCW010000008">
    <property type="protein sequence ID" value="KAJ7221613.1"/>
    <property type="molecule type" value="Genomic_DNA"/>
</dbReference>
<accession>A0AAD6VSX5</accession>
<organism evidence="2 3">
    <name type="scientific">Mycena pura</name>
    <dbReference type="NCBI Taxonomy" id="153505"/>
    <lineage>
        <taxon>Eukaryota</taxon>
        <taxon>Fungi</taxon>
        <taxon>Dikarya</taxon>
        <taxon>Basidiomycota</taxon>
        <taxon>Agaricomycotina</taxon>
        <taxon>Agaricomycetes</taxon>
        <taxon>Agaricomycetidae</taxon>
        <taxon>Agaricales</taxon>
        <taxon>Marasmiineae</taxon>
        <taxon>Mycenaceae</taxon>
        <taxon>Mycena</taxon>
    </lineage>
</organism>
<evidence type="ECO:0000313" key="2">
    <source>
        <dbReference type="EMBL" id="KAJ7221613.1"/>
    </source>
</evidence>
<feature type="chain" id="PRO_5042293615" description="Cyanovirin-N domain-containing protein" evidence="1">
    <location>
        <begin position="20"/>
        <end position="120"/>
    </location>
</feature>
<keyword evidence="1" id="KW-0732">Signal</keyword>
<proteinExistence type="predicted"/>
<evidence type="ECO:0000256" key="1">
    <source>
        <dbReference type="SAM" id="SignalP"/>
    </source>
</evidence>
<dbReference type="Proteomes" id="UP001219525">
    <property type="component" value="Unassembled WGS sequence"/>
</dbReference>
<comment type="caution">
    <text evidence="2">The sequence shown here is derived from an EMBL/GenBank/DDBJ whole genome shotgun (WGS) entry which is preliminary data.</text>
</comment>
<protein>
    <recommendedName>
        <fullName evidence="4">Cyanovirin-N domain-containing protein</fullName>
    </recommendedName>
</protein>
<name>A0AAD6VSX5_9AGAR</name>
<reference evidence="2" key="1">
    <citation type="submission" date="2023-03" db="EMBL/GenBank/DDBJ databases">
        <title>Massive genome expansion in bonnet fungi (Mycena s.s.) driven by repeated elements and novel gene families across ecological guilds.</title>
        <authorList>
            <consortium name="Lawrence Berkeley National Laboratory"/>
            <person name="Harder C.B."/>
            <person name="Miyauchi S."/>
            <person name="Viragh M."/>
            <person name="Kuo A."/>
            <person name="Thoen E."/>
            <person name="Andreopoulos B."/>
            <person name="Lu D."/>
            <person name="Skrede I."/>
            <person name="Drula E."/>
            <person name="Henrissat B."/>
            <person name="Morin E."/>
            <person name="Kohler A."/>
            <person name="Barry K."/>
            <person name="LaButti K."/>
            <person name="Morin E."/>
            <person name="Salamov A."/>
            <person name="Lipzen A."/>
            <person name="Mereny Z."/>
            <person name="Hegedus B."/>
            <person name="Baldrian P."/>
            <person name="Stursova M."/>
            <person name="Weitz H."/>
            <person name="Taylor A."/>
            <person name="Grigoriev I.V."/>
            <person name="Nagy L.G."/>
            <person name="Martin F."/>
            <person name="Kauserud H."/>
        </authorList>
    </citation>
    <scope>NUCLEOTIDE SEQUENCE</scope>
    <source>
        <strain evidence="2">9144</strain>
    </source>
</reference>
<dbReference type="AlphaFoldDB" id="A0AAD6VSX5"/>
<evidence type="ECO:0008006" key="4">
    <source>
        <dbReference type="Google" id="ProtNLM"/>
    </source>
</evidence>
<feature type="signal peptide" evidence="1">
    <location>
        <begin position="1"/>
        <end position="19"/>
    </location>
</feature>
<evidence type="ECO:0000313" key="3">
    <source>
        <dbReference type="Proteomes" id="UP001219525"/>
    </source>
</evidence>
<keyword evidence="3" id="KW-1185">Reference proteome</keyword>
<sequence>MNLLTSLFAALALAGAALAQSGATLTVYAGPDCSSAVTGVEFGLTCNNCYSLTSAAGAVSLSNFPAANIWYAWGNSNCGDVSTSWGARTGDTCFPSGPFLDSPIRQFGSIFLKCNGNPGI</sequence>